<dbReference type="InterPro" id="IPR028146">
    <property type="entry name" value="PRKCSH_N"/>
</dbReference>
<feature type="region of interest" description="Disordered" evidence="4">
    <location>
        <begin position="574"/>
        <end position="669"/>
    </location>
</feature>
<dbReference type="InterPro" id="IPR009011">
    <property type="entry name" value="Man6P_isomerase_rcpt-bd_dom_sf"/>
</dbReference>
<dbReference type="PANTHER" id="PTHR12630">
    <property type="entry name" value="N-LINKED OLIGOSACCHARIDE PROCESSING"/>
    <property type="match status" value="1"/>
</dbReference>
<feature type="signal peptide" evidence="5">
    <location>
        <begin position="1"/>
        <end position="16"/>
    </location>
</feature>
<name>A0AAD5Y9F0_9APHY</name>
<evidence type="ECO:0000313" key="9">
    <source>
        <dbReference type="Proteomes" id="UP001212997"/>
    </source>
</evidence>
<dbReference type="Pfam" id="PF12999">
    <property type="entry name" value="PRKCSH-like"/>
    <property type="match status" value="1"/>
</dbReference>
<proteinExistence type="predicted"/>
<dbReference type="PROSITE" id="PS50068">
    <property type="entry name" value="LDLRA_2"/>
    <property type="match status" value="1"/>
</dbReference>
<evidence type="ECO:0000259" key="6">
    <source>
        <dbReference type="Pfam" id="PF12999"/>
    </source>
</evidence>
<sequence>MLTWLFLILPLPTLAAIEKTFGVPPDLLPKYTPLPNTSPSTWKCLDGSKLIPWSTVNDDYCDCPDGSDEPGTGACPDTNFYCQNRGHIGALIPSSRVRDGLCEPDCCDGSDEAPGVCPNQCKEIGEAYRAKQDAENKLRKTGSKIRSTYIAFAQKEKKRIEAEIVASAQEVATREKEVSRLQDILNRAESLSAAALEEKKQSPLYQSLITHSRALKSLQKEHKKHLEREKVLGDILDALRTGYNPNYQDMAVLEAVRGWEYQAGLPHINDVKKDEEPATNGGDSGSDAKDEDNEEEELEEGMWTPEQLEHQLDGLLNSDYETLLLEHEKHVGSPGVESPLFDLYSYIPDSLIPQYDAFRESITSWLGLLGIVKTGSTDAADSSRARQAFNDAEHSLKLARQEKEKAEKDLQRLFDPEWFGREGQWKKLENTCLEKDTGEYTYEVCLFDEARQKPNKGGSTFSLGRFASWNDEQGIQAGSPEYYAKQHYTQGTKCWNGPARSVVLVWSCGLENAITSVTELEKYSFVDILIFSLQMSSQVENHFKFKVTLQDSRLSPDPNTGPMELPSWAILQTAEPESATSDEEDQLSPTPPATAKTPPATSRKRKISSPFDASRNRATKFPRTRTVSGSVADHLPEPATQQRSEKLEVRVSTDPSIQDSPSRKGLPFAQDTGKAYGYADYTTHVWDSKRIPLQTEKTLPGSNMIDSSSFATGTKVSLEPSPEDRDGGGELVPDAGSPQLGIAHMPINPVPDPGLPGPSDISNVSAQSEMQVNSVEDQRPPPPPAGPEVREPAVASKKRNHATRLPGHRD</sequence>
<dbReference type="GO" id="GO:0017177">
    <property type="term" value="C:glucosidase II complex"/>
    <property type="evidence" value="ECO:0007669"/>
    <property type="project" value="TreeGrafter"/>
</dbReference>
<evidence type="ECO:0000256" key="3">
    <source>
        <dbReference type="ARBA" id="ARBA00023157"/>
    </source>
</evidence>
<evidence type="ECO:0000256" key="1">
    <source>
        <dbReference type="ARBA" id="ARBA00022387"/>
    </source>
</evidence>
<evidence type="ECO:0000259" key="7">
    <source>
        <dbReference type="Pfam" id="PF13015"/>
    </source>
</evidence>
<dbReference type="Proteomes" id="UP001212997">
    <property type="component" value="Unassembled WGS sequence"/>
</dbReference>
<organism evidence="8 9">
    <name type="scientific">Meripilus lineatus</name>
    <dbReference type="NCBI Taxonomy" id="2056292"/>
    <lineage>
        <taxon>Eukaryota</taxon>
        <taxon>Fungi</taxon>
        <taxon>Dikarya</taxon>
        <taxon>Basidiomycota</taxon>
        <taxon>Agaricomycotina</taxon>
        <taxon>Agaricomycetes</taxon>
        <taxon>Polyporales</taxon>
        <taxon>Meripilaceae</taxon>
        <taxon>Meripilus</taxon>
    </lineage>
</organism>
<evidence type="ECO:0000256" key="4">
    <source>
        <dbReference type="SAM" id="MobiDB-lite"/>
    </source>
</evidence>
<keyword evidence="3" id="KW-1015">Disulfide bond</keyword>
<dbReference type="InterPro" id="IPR002172">
    <property type="entry name" value="LDrepeatLR_classA_rpt"/>
</dbReference>
<feature type="domain" description="Glucosidase II beta subunit N-terminal" evidence="6">
    <location>
        <begin position="7"/>
        <end position="176"/>
    </location>
</feature>
<dbReference type="InterPro" id="IPR036607">
    <property type="entry name" value="PRKCSH"/>
</dbReference>
<dbReference type="EMBL" id="JANAWD010000704">
    <property type="protein sequence ID" value="KAJ3476466.1"/>
    <property type="molecule type" value="Genomic_DNA"/>
</dbReference>
<dbReference type="GO" id="GO:0006491">
    <property type="term" value="P:N-glycan processing"/>
    <property type="evidence" value="ECO:0007669"/>
    <property type="project" value="TreeGrafter"/>
</dbReference>
<dbReference type="InterPro" id="IPR036055">
    <property type="entry name" value="LDL_receptor-like_sf"/>
</dbReference>
<feature type="region of interest" description="Disordered" evidence="4">
    <location>
        <begin position="268"/>
        <end position="302"/>
    </location>
</feature>
<evidence type="ECO:0000313" key="8">
    <source>
        <dbReference type="EMBL" id="KAJ3476466.1"/>
    </source>
</evidence>
<dbReference type="Pfam" id="PF13015">
    <property type="entry name" value="PRKCSH_1"/>
    <property type="match status" value="1"/>
</dbReference>
<evidence type="ECO:0000256" key="5">
    <source>
        <dbReference type="SAM" id="SignalP"/>
    </source>
</evidence>
<keyword evidence="5" id="KW-0732">Signal</keyword>
<dbReference type="CDD" id="cd00112">
    <property type="entry name" value="LDLa"/>
    <property type="match status" value="2"/>
</dbReference>
<feature type="compositionally biased region" description="Acidic residues" evidence="4">
    <location>
        <begin position="289"/>
        <end position="300"/>
    </location>
</feature>
<dbReference type="AlphaFoldDB" id="A0AAD5Y9F0"/>
<keyword evidence="9" id="KW-1185">Reference proteome</keyword>
<dbReference type="InterPro" id="IPR039794">
    <property type="entry name" value="Gtb1-like"/>
</dbReference>
<feature type="compositionally biased region" description="Polar residues" evidence="4">
    <location>
        <begin position="760"/>
        <end position="775"/>
    </location>
</feature>
<protein>
    <recommendedName>
        <fullName evidence="1">Glucosidase 2 subunit beta</fullName>
    </recommendedName>
</protein>
<feature type="domain" description="Glucosidase 2 subunit beta-like" evidence="7">
    <location>
        <begin position="395"/>
        <end position="525"/>
    </location>
</feature>
<feature type="chain" id="PRO_5041901626" description="Glucosidase 2 subunit beta" evidence="5">
    <location>
        <begin position="17"/>
        <end position="810"/>
    </location>
</feature>
<evidence type="ECO:0000256" key="2">
    <source>
        <dbReference type="ARBA" id="ARBA00022824"/>
    </source>
</evidence>
<accession>A0AAD5Y9F0</accession>
<feature type="region of interest" description="Disordered" evidence="4">
    <location>
        <begin position="686"/>
        <end position="810"/>
    </location>
</feature>
<dbReference type="SUPFAM" id="SSF57424">
    <property type="entry name" value="LDL receptor-like module"/>
    <property type="match status" value="1"/>
</dbReference>
<gene>
    <name evidence="8" type="ORF">NLI96_g11139</name>
</gene>
<comment type="caution">
    <text evidence="8">The sequence shown here is derived from an EMBL/GenBank/DDBJ whole genome shotgun (WGS) entry which is preliminary data.</text>
</comment>
<keyword evidence="2" id="KW-0256">Endoplasmic reticulum</keyword>
<feature type="compositionally biased region" description="Polar residues" evidence="4">
    <location>
        <begin position="695"/>
        <end position="715"/>
    </location>
</feature>
<dbReference type="PANTHER" id="PTHR12630:SF1">
    <property type="entry name" value="GLUCOSIDASE 2 SUBUNIT BETA"/>
    <property type="match status" value="1"/>
</dbReference>
<dbReference type="Gene3D" id="2.70.130.10">
    <property type="entry name" value="Mannose-6-phosphate receptor binding domain"/>
    <property type="match status" value="1"/>
</dbReference>
<reference evidence="8" key="1">
    <citation type="submission" date="2022-07" db="EMBL/GenBank/DDBJ databases">
        <title>Genome Sequence of Physisporinus lineatus.</title>
        <authorList>
            <person name="Buettner E."/>
        </authorList>
    </citation>
    <scope>NUCLEOTIDE SEQUENCE</scope>
    <source>
        <strain evidence="8">VT162</strain>
    </source>
</reference>